<dbReference type="InterPro" id="IPR051199">
    <property type="entry name" value="LPS_LOS_Heptosyltrfase"/>
</dbReference>
<dbReference type="Pfam" id="PF01075">
    <property type="entry name" value="Glyco_transf_9"/>
    <property type="match status" value="1"/>
</dbReference>
<evidence type="ECO:0000313" key="4">
    <source>
        <dbReference type="Proteomes" id="UP000005755"/>
    </source>
</evidence>
<name>A0ABN0BDZ0_9HELI</name>
<evidence type="ECO:0000256" key="2">
    <source>
        <dbReference type="ARBA" id="ARBA00022679"/>
    </source>
</evidence>
<dbReference type="PANTHER" id="PTHR30160">
    <property type="entry name" value="TETRAACYLDISACCHARIDE 4'-KINASE-RELATED"/>
    <property type="match status" value="1"/>
</dbReference>
<dbReference type="PANTHER" id="PTHR30160:SF7">
    <property type="entry name" value="ADP-HEPTOSE--LPS HEPTOSYLTRANSFERASE 2"/>
    <property type="match status" value="1"/>
</dbReference>
<reference evidence="4" key="1">
    <citation type="journal article" date="2014" name="Genome Announc.">
        <title>Draft genome sequences of six enterohepatic helicobacter species isolated from humans and one from rhesus macaques.</title>
        <authorList>
            <person name="Shen Z."/>
            <person name="Sheh A."/>
            <person name="Young S.K."/>
            <person name="Abouelliel A."/>
            <person name="Ward D.V."/>
            <person name="Earl A.M."/>
            <person name="Fox J.G."/>
        </authorList>
    </citation>
    <scope>NUCLEOTIDE SEQUENCE [LARGE SCALE GENOMIC DNA]</scope>
    <source>
        <strain evidence="4">CCUG 18818</strain>
    </source>
</reference>
<proteinExistence type="predicted"/>
<dbReference type="Gene3D" id="3.40.50.2000">
    <property type="entry name" value="Glycogen Phosphorylase B"/>
    <property type="match status" value="2"/>
</dbReference>
<evidence type="ECO:0000313" key="3">
    <source>
        <dbReference type="EMBL" id="EFR46998.1"/>
    </source>
</evidence>
<keyword evidence="1" id="KW-0328">Glycosyltransferase</keyword>
<dbReference type="InterPro" id="IPR002201">
    <property type="entry name" value="Glyco_trans_9"/>
</dbReference>
<organism evidence="3 4">
    <name type="scientific">Helicobacter cinaedi CCUG 18818 = ATCC BAA-847</name>
    <dbReference type="NCBI Taxonomy" id="537971"/>
    <lineage>
        <taxon>Bacteria</taxon>
        <taxon>Pseudomonadati</taxon>
        <taxon>Campylobacterota</taxon>
        <taxon>Epsilonproteobacteria</taxon>
        <taxon>Campylobacterales</taxon>
        <taxon>Helicobacteraceae</taxon>
        <taxon>Helicobacter</taxon>
    </lineage>
</organism>
<keyword evidence="4" id="KW-1185">Reference proteome</keyword>
<dbReference type="SUPFAM" id="SSF53756">
    <property type="entry name" value="UDP-Glycosyltransferase/glycogen phosphorylase"/>
    <property type="match status" value="1"/>
</dbReference>
<dbReference type="EMBL" id="DS990392">
    <property type="protein sequence ID" value="EFR46998.1"/>
    <property type="molecule type" value="Genomic_DNA"/>
</dbReference>
<dbReference type="Proteomes" id="UP000005755">
    <property type="component" value="Unassembled WGS sequence"/>
</dbReference>
<evidence type="ECO:0008006" key="5">
    <source>
        <dbReference type="Google" id="ProtNLM"/>
    </source>
</evidence>
<evidence type="ECO:0000256" key="1">
    <source>
        <dbReference type="ARBA" id="ARBA00022676"/>
    </source>
</evidence>
<protein>
    <recommendedName>
        <fullName evidence="5">Glycosyltransferase family 9 protein</fullName>
    </recommendedName>
</protein>
<keyword evidence="2" id="KW-0808">Transferase</keyword>
<sequence>MVFGELQVKILILKLGYSETLDPEISKIVSLGDVVRCSVVLEALKEKYPHSHITWLVAQEALPLVAQNKYIDRVLVWDEFVPFVLMKEQYDMVVNLEKLHGICALADIIQAWEKVGFRFNTQSGEYDTYMQGFVAKNYIRDKESGSKTHDIWQKIIVEMVGCTWRNQEYSLGYVPKPKEHFVVGLNHFVGSKWPTKAMGKNKWEQLAQRLDTLKLTYSWQQGMNNLYDYMDWIAGCDVLVSNDSLGVHLALAMKKRVVVLFGPTSGEEIYLYDRGIALYPNAKLACMPCYKPYCEMDSHCMDFIEIDKIVEYILK</sequence>
<accession>A0ABN0BDZ0</accession>
<gene>
    <name evidence="3" type="ORF">HCCG_01546</name>
</gene>
<dbReference type="CDD" id="cd03789">
    <property type="entry name" value="GT9_LPS_heptosyltransferase"/>
    <property type="match status" value="1"/>
</dbReference>